<keyword evidence="2" id="KW-1185">Reference proteome</keyword>
<dbReference type="KEGG" id="gfm:Enr17x_22120"/>
<accession>A0A518IAP9</accession>
<gene>
    <name evidence="1" type="ORF">Enr17x_22120</name>
</gene>
<dbReference type="AlphaFoldDB" id="A0A518IAP9"/>
<name>A0A518IAP9_9PLAN</name>
<sequence length="94" mass="10616">MDAKSQFAKIKMKWIVQTVAKALSRRKAFLFVLTKFFYLGKRSIKSGHLFLTLEVQIPLSDEEDSISDAVNSCFKFLTAASENCRICSIKCSVS</sequence>
<evidence type="ECO:0000313" key="1">
    <source>
        <dbReference type="EMBL" id="QDV50174.1"/>
    </source>
</evidence>
<protein>
    <submittedName>
        <fullName evidence="1">Uncharacterized protein</fullName>
    </submittedName>
</protein>
<dbReference type="EMBL" id="CP037452">
    <property type="protein sequence ID" value="QDV50174.1"/>
    <property type="molecule type" value="Genomic_DNA"/>
</dbReference>
<dbReference type="Proteomes" id="UP000318313">
    <property type="component" value="Chromosome"/>
</dbReference>
<organism evidence="1 2">
    <name type="scientific">Gimesia fumaroli</name>
    <dbReference type="NCBI Taxonomy" id="2527976"/>
    <lineage>
        <taxon>Bacteria</taxon>
        <taxon>Pseudomonadati</taxon>
        <taxon>Planctomycetota</taxon>
        <taxon>Planctomycetia</taxon>
        <taxon>Planctomycetales</taxon>
        <taxon>Planctomycetaceae</taxon>
        <taxon>Gimesia</taxon>
    </lineage>
</organism>
<proteinExistence type="predicted"/>
<evidence type="ECO:0000313" key="2">
    <source>
        <dbReference type="Proteomes" id="UP000318313"/>
    </source>
</evidence>
<reference evidence="1 2" key="1">
    <citation type="submission" date="2019-03" db="EMBL/GenBank/DDBJ databases">
        <title>Deep-cultivation of Planctomycetes and their phenomic and genomic characterization uncovers novel biology.</title>
        <authorList>
            <person name="Wiegand S."/>
            <person name="Jogler M."/>
            <person name="Boedeker C."/>
            <person name="Pinto D."/>
            <person name="Vollmers J."/>
            <person name="Rivas-Marin E."/>
            <person name="Kohn T."/>
            <person name="Peeters S.H."/>
            <person name="Heuer A."/>
            <person name="Rast P."/>
            <person name="Oberbeckmann S."/>
            <person name="Bunk B."/>
            <person name="Jeske O."/>
            <person name="Meyerdierks A."/>
            <person name="Storesund J.E."/>
            <person name="Kallscheuer N."/>
            <person name="Luecker S."/>
            <person name="Lage O.M."/>
            <person name="Pohl T."/>
            <person name="Merkel B.J."/>
            <person name="Hornburger P."/>
            <person name="Mueller R.-W."/>
            <person name="Bruemmer F."/>
            <person name="Labrenz M."/>
            <person name="Spormann A.M."/>
            <person name="Op den Camp H."/>
            <person name="Overmann J."/>
            <person name="Amann R."/>
            <person name="Jetten M.S.M."/>
            <person name="Mascher T."/>
            <person name="Medema M.H."/>
            <person name="Devos D.P."/>
            <person name="Kaster A.-K."/>
            <person name="Ovreas L."/>
            <person name="Rohde M."/>
            <person name="Galperin M.Y."/>
            <person name="Jogler C."/>
        </authorList>
    </citation>
    <scope>NUCLEOTIDE SEQUENCE [LARGE SCALE GENOMIC DNA]</scope>
    <source>
        <strain evidence="1 2">Enr17</strain>
    </source>
</reference>